<dbReference type="WBParaSite" id="TASK_0000936701-mRNA-1">
    <property type="protein sequence ID" value="TASK_0000936701-mRNA-1"/>
    <property type="gene ID" value="TASK_0000936701"/>
</dbReference>
<dbReference type="EMBL" id="UYRS01019119">
    <property type="protein sequence ID" value="VDK43047.1"/>
    <property type="molecule type" value="Genomic_DNA"/>
</dbReference>
<protein>
    <submittedName>
        <fullName evidence="2 4">Uncharacterized protein</fullName>
    </submittedName>
</protein>
<organism evidence="4">
    <name type="scientific">Taenia asiatica</name>
    <name type="common">Asian tapeworm</name>
    <dbReference type="NCBI Taxonomy" id="60517"/>
    <lineage>
        <taxon>Eukaryota</taxon>
        <taxon>Metazoa</taxon>
        <taxon>Spiralia</taxon>
        <taxon>Lophotrochozoa</taxon>
        <taxon>Platyhelminthes</taxon>
        <taxon>Cestoda</taxon>
        <taxon>Eucestoda</taxon>
        <taxon>Cyclophyllidea</taxon>
        <taxon>Taeniidae</taxon>
        <taxon>Taenia</taxon>
    </lineage>
</organism>
<reference evidence="2 3" key="2">
    <citation type="submission" date="2018-11" db="EMBL/GenBank/DDBJ databases">
        <authorList>
            <consortium name="Pathogen Informatics"/>
        </authorList>
    </citation>
    <scope>NUCLEOTIDE SEQUENCE [LARGE SCALE GENOMIC DNA]</scope>
</reference>
<dbReference type="AlphaFoldDB" id="A0A0R3WEV3"/>
<sequence length="71" mass="7863">MASDLRCEMEFRDSGFGNDIGIGINARVEETLSKECFELAYYVEYATAEVSTPPPAPHQLWSSGDVHGKTH</sequence>
<accession>A0A0R3WEV3</accession>
<dbReference type="Proteomes" id="UP000282613">
    <property type="component" value="Unassembled WGS sequence"/>
</dbReference>
<evidence type="ECO:0000313" key="3">
    <source>
        <dbReference type="Proteomes" id="UP000282613"/>
    </source>
</evidence>
<name>A0A0R3WEV3_TAEAS</name>
<gene>
    <name evidence="2" type="ORF">TASK_LOCUS9368</name>
</gene>
<feature type="region of interest" description="Disordered" evidence="1">
    <location>
        <begin position="50"/>
        <end position="71"/>
    </location>
</feature>
<proteinExistence type="predicted"/>
<evidence type="ECO:0000256" key="1">
    <source>
        <dbReference type="SAM" id="MobiDB-lite"/>
    </source>
</evidence>
<keyword evidence="3" id="KW-1185">Reference proteome</keyword>
<reference evidence="4" key="1">
    <citation type="submission" date="2017-02" db="UniProtKB">
        <authorList>
            <consortium name="WormBaseParasite"/>
        </authorList>
    </citation>
    <scope>IDENTIFICATION</scope>
</reference>
<evidence type="ECO:0000313" key="4">
    <source>
        <dbReference type="WBParaSite" id="TASK_0000936701-mRNA-1"/>
    </source>
</evidence>
<evidence type="ECO:0000313" key="2">
    <source>
        <dbReference type="EMBL" id="VDK43047.1"/>
    </source>
</evidence>